<proteinExistence type="predicted"/>
<organism evidence="2">
    <name type="scientific">Anopheles marajoara</name>
    <dbReference type="NCBI Taxonomy" id="58244"/>
    <lineage>
        <taxon>Eukaryota</taxon>
        <taxon>Metazoa</taxon>
        <taxon>Ecdysozoa</taxon>
        <taxon>Arthropoda</taxon>
        <taxon>Hexapoda</taxon>
        <taxon>Insecta</taxon>
        <taxon>Pterygota</taxon>
        <taxon>Neoptera</taxon>
        <taxon>Endopterygota</taxon>
        <taxon>Diptera</taxon>
        <taxon>Nematocera</taxon>
        <taxon>Culicoidea</taxon>
        <taxon>Culicidae</taxon>
        <taxon>Anophelinae</taxon>
        <taxon>Anopheles</taxon>
    </lineage>
</organism>
<dbReference type="AlphaFoldDB" id="A0A2M4CDC2"/>
<evidence type="ECO:0000256" key="1">
    <source>
        <dbReference type="SAM" id="SignalP"/>
    </source>
</evidence>
<name>A0A2M4CDC2_9DIPT</name>
<reference evidence="2" key="1">
    <citation type="submission" date="2018-01" db="EMBL/GenBank/DDBJ databases">
        <title>An insight into the sialome of Amazonian anophelines.</title>
        <authorList>
            <person name="Ribeiro J.M."/>
            <person name="Scarpassa V."/>
            <person name="Calvo E."/>
        </authorList>
    </citation>
    <scope>NUCLEOTIDE SEQUENCE</scope>
    <source>
        <tissue evidence="2">Salivary glands</tissue>
    </source>
</reference>
<sequence length="73" mass="8118">MHCSDQQLYAWFLALVEHVLSLSVLLPQLHFSPVIGSHISPWPLHSQGQQGLAVLAARRKYPGTHVSHRSPSV</sequence>
<feature type="chain" id="PRO_5014669594" evidence="1">
    <location>
        <begin position="22"/>
        <end position="73"/>
    </location>
</feature>
<protein>
    <submittedName>
        <fullName evidence="2">Putative secreted protein</fullName>
    </submittedName>
</protein>
<dbReference type="EMBL" id="GGFJ01014205">
    <property type="protein sequence ID" value="MBW63346.1"/>
    <property type="molecule type" value="Transcribed_RNA"/>
</dbReference>
<accession>A0A2M4CDC2</accession>
<feature type="signal peptide" evidence="1">
    <location>
        <begin position="1"/>
        <end position="21"/>
    </location>
</feature>
<evidence type="ECO:0000313" key="2">
    <source>
        <dbReference type="EMBL" id="MBW63346.1"/>
    </source>
</evidence>
<keyword evidence="1" id="KW-0732">Signal</keyword>